<feature type="domain" description="Phosducin" evidence="3">
    <location>
        <begin position="42"/>
        <end position="235"/>
    </location>
</feature>
<comment type="similarity">
    <text evidence="1">Belongs to the phosducin family.</text>
</comment>
<dbReference type="Gene3D" id="1.10.168.10">
    <property type="entry name" value="Phosducin, domain 2"/>
    <property type="match status" value="1"/>
</dbReference>
<dbReference type="OrthoDB" id="70588at2759"/>
<organism evidence="4 5">
    <name type="scientific">Furculomyces boomerangus</name>
    <dbReference type="NCBI Taxonomy" id="61424"/>
    <lineage>
        <taxon>Eukaryota</taxon>
        <taxon>Fungi</taxon>
        <taxon>Fungi incertae sedis</taxon>
        <taxon>Zoopagomycota</taxon>
        <taxon>Kickxellomycotina</taxon>
        <taxon>Harpellomycetes</taxon>
        <taxon>Harpellales</taxon>
        <taxon>Harpellaceae</taxon>
        <taxon>Furculomyces</taxon>
    </lineage>
</organism>
<proteinExistence type="inferred from homology"/>
<sequence>MADFNLKPLKVQNNDSDSENEILIKETEEVLNPTIEREWGPQTGPKSVLADYKHKKNLEYQEYQQENQHKRDLMAKFSNRSIPETKTFQAKETKKDVSESTDDSELSGLSDLDSEDERILEEYKNKRILQAEETRINSGIGYLKKVTPVEYTQIVDQYASDDIFVSVMLHLENHPISEKFKSELEKIAKKYTKHRFLQVDSVACGFTDPEVLPILLIYSHGELYANHVKANQDLEKPRHFDQTMIENKFFSSFNI</sequence>
<dbReference type="EMBL" id="MBFT01000073">
    <property type="protein sequence ID" value="PVU98590.1"/>
    <property type="molecule type" value="Genomic_DNA"/>
</dbReference>
<evidence type="ECO:0000259" key="3">
    <source>
        <dbReference type="Pfam" id="PF02114"/>
    </source>
</evidence>
<feature type="region of interest" description="Disordered" evidence="2">
    <location>
        <begin position="84"/>
        <end position="110"/>
    </location>
</feature>
<dbReference type="PANTHER" id="PTHR46052">
    <property type="entry name" value="PHOSDUCIN-LIKE PROTEIN"/>
    <property type="match status" value="1"/>
</dbReference>
<dbReference type="Proteomes" id="UP000245699">
    <property type="component" value="Unassembled WGS sequence"/>
</dbReference>
<dbReference type="AlphaFoldDB" id="A0A2T9Z1X9"/>
<feature type="compositionally biased region" description="Basic and acidic residues" evidence="2">
    <location>
        <begin position="89"/>
        <end position="98"/>
    </location>
</feature>
<dbReference type="InterPro" id="IPR036249">
    <property type="entry name" value="Thioredoxin-like_sf"/>
</dbReference>
<dbReference type="SUPFAM" id="SSF52833">
    <property type="entry name" value="Thioredoxin-like"/>
    <property type="match status" value="1"/>
</dbReference>
<protein>
    <recommendedName>
        <fullName evidence="3">Phosducin domain-containing protein</fullName>
    </recommendedName>
</protein>
<name>A0A2T9Z1X9_9FUNG</name>
<dbReference type="InterPro" id="IPR023196">
    <property type="entry name" value="Phosducin_N_dom_sf"/>
</dbReference>
<evidence type="ECO:0000313" key="4">
    <source>
        <dbReference type="EMBL" id="PVU98590.1"/>
    </source>
</evidence>
<evidence type="ECO:0000256" key="1">
    <source>
        <dbReference type="ARBA" id="ARBA00009686"/>
    </source>
</evidence>
<dbReference type="STRING" id="61424.A0A2T9Z1X9"/>
<comment type="caution">
    <text evidence="4">The sequence shown here is derived from an EMBL/GenBank/DDBJ whole genome shotgun (WGS) entry which is preliminary data.</text>
</comment>
<dbReference type="InterPro" id="IPR024253">
    <property type="entry name" value="Phosducin_thioredoxin-like_dom"/>
</dbReference>
<reference evidence="4 5" key="1">
    <citation type="journal article" date="2018" name="MBio">
        <title>Comparative Genomics Reveals the Core Gene Toolbox for the Fungus-Insect Symbiosis.</title>
        <authorList>
            <person name="Wang Y."/>
            <person name="Stata M."/>
            <person name="Wang W."/>
            <person name="Stajich J.E."/>
            <person name="White M.M."/>
            <person name="Moncalvo J.M."/>
        </authorList>
    </citation>
    <scope>NUCLEOTIDE SEQUENCE [LARGE SCALE GENOMIC DNA]</scope>
    <source>
        <strain evidence="4 5">AUS-77-4</strain>
    </source>
</reference>
<dbReference type="InterPro" id="IPR051499">
    <property type="entry name" value="Phosducin-like_reg"/>
</dbReference>
<keyword evidence="5" id="KW-1185">Reference proteome</keyword>
<dbReference type="Gene3D" id="3.40.30.10">
    <property type="entry name" value="Glutaredoxin"/>
    <property type="match status" value="1"/>
</dbReference>
<accession>A0A2T9Z1X9</accession>
<gene>
    <name evidence="4" type="ORF">BB559_001449</name>
</gene>
<evidence type="ECO:0000313" key="5">
    <source>
        <dbReference type="Proteomes" id="UP000245699"/>
    </source>
</evidence>
<dbReference type="Pfam" id="PF02114">
    <property type="entry name" value="Phosducin"/>
    <property type="match status" value="1"/>
</dbReference>
<dbReference type="PANTHER" id="PTHR46052:SF1">
    <property type="entry name" value="PHOSDUCIN-LIKE PROTEIN"/>
    <property type="match status" value="1"/>
</dbReference>
<evidence type="ECO:0000256" key="2">
    <source>
        <dbReference type="SAM" id="MobiDB-lite"/>
    </source>
</evidence>